<dbReference type="PROSITE" id="PS51318">
    <property type="entry name" value="TAT"/>
    <property type="match status" value="1"/>
</dbReference>
<dbReference type="Gene3D" id="3.20.20.150">
    <property type="entry name" value="Divalent-metal-dependent TIM barrel enzymes"/>
    <property type="match status" value="1"/>
</dbReference>
<proteinExistence type="inferred from homology"/>
<comment type="caution">
    <text evidence="6">The sequence shown here is derived from an EMBL/GenBank/DDBJ whole genome shotgun (WGS) entry which is preliminary data.</text>
</comment>
<feature type="active site" description="Proton donor/acceptor" evidence="3">
    <location>
        <position position="185"/>
    </location>
</feature>
<dbReference type="PIRSF" id="PIRSF006241">
    <property type="entry name" value="HyI"/>
    <property type="match status" value="1"/>
</dbReference>
<evidence type="ECO:0000256" key="1">
    <source>
        <dbReference type="ARBA" id="ARBA00023235"/>
    </source>
</evidence>
<keyword evidence="4" id="KW-0732">Signal</keyword>
<dbReference type="InterPro" id="IPR026040">
    <property type="entry name" value="HyI-like"/>
</dbReference>
<evidence type="ECO:0000256" key="4">
    <source>
        <dbReference type="SAM" id="SignalP"/>
    </source>
</evidence>
<keyword evidence="1 2" id="KW-0413">Isomerase</keyword>
<dbReference type="PANTHER" id="PTHR43489">
    <property type="entry name" value="ISOMERASE"/>
    <property type="match status" value="1"/>
</dbReference>
<name>A0A4Q1CIL4_9BACT</name>
<evidence type="ECO:0000256" key="3">
    <source>
        <dbReference type="PIRSR" id="PIRSR006241-50"/>
    </source>
</evidence>
<protein>
    <submittedName>
        <fullName evidence="6">Xylose isomerase</fullName>
    </submittedName>
</protein>
<dbReference type="EMBL" id="SDHW01000002">
    <property type="protein sequence ID" value="RXK60451.1"/>
    <property type="molecule type" value="Genomic_DNA"/>
</dbReference>
<keyword evidence="7" id="KW-1185">Reference proteome</keyword>
<dbReference type="Proteomes" id="UP000290204">
    <property type="component" value="Unassembled WGS sequence"/>
</dbReference>
<dbReference type="InterPro" id="IPR036237">
    <property type="entry name" value="Xyl_isomerase-like_sf"/>
</dbReference>
<dbReference type="InterPro" id="IPR013022">
    <property type="entry name" value="Xyl_isomerase-like_TIM-brl"/>
</dbReference>
<gene>
    <name evidence="6" type="ORF">ESA94_08255</name>
</gene>
<sequence>MQRRQFLQQSVLAGAAAVTGTAAMAGTNTTKTSAEPVFKMNYAIHDNMFRNHAGNDFIDQIKFAHGQGFRAIEDNGMRGRDKAYQEKIGATLKELGMTMGVFVAHDIDWQKPSLTTNDKAIREKFLTQIKESVDVAKRCGAKWMVVVPGLISHNMHIAYQKANVLESLRRAADILAKENLTLLLEPLNFRDHPSQVLPDIPNIYEMVKSVNSPGCKMLFDVYHVQIHSGNLIPNIDLSWDETVYVQLGDNPGRKEPTTGEINYKNIFKHLTGKGYKGLLGMEHGNSQPGKEGEVALIKAYREVDSF</sequence>
<evidence type="ECO:0000313" key="6">
    <source>
        <dbReference type="EMBL" id="RXK60451.1"/>
    </source>
</evidence>
<accession>A0A4Q1CIL4</accession>
<dbReference type="InterPro" id="IPR006311">
    <property type="entry name" value="TAT_signal"/>
</dbReference>
<reference evidence="6 7" key="1">
    <citation type="submission" date="2019-01" db="EMBL/GenBank/DDBJ databases">
        <title>Lacibacter sp. strain TTM-7.</title>
        <authorList>
            <person name="Chen W.-M."/>
        </authorList>
    </citation>
    <scope>NUCLEOTIDE SEQUENCE [LARGE SCALE GENOMIC DNA]</scope>
    <source>
        <strain evidence="6 7">TTM-7</strain>
    </source>
</reference>
<evidence type="ECO:0000313" key="7">
    <source>
        <dbReference type="Proteomes" id="UP000290204"/>
    </source>
</evidence>
<feature type="signal peptide" evidence="4">
    <location>
        <begin position="1"/>
        <end position="25"/>
    </location>
</feature>
<dbReference type="RefSeq" id="WP_129130411.1">
    <property type="nucleotide sequence ID" value="NZ_SDHW01000002.1"/>
</dbReference>
<feature type="domain" description="Xylose isomerase-like TIM barrel" evidence="5">
    <location>
        <begin position="63"/>
        <end position="292"/>
    </location>
</feature>
<dbReference type="GO" id="GO:0016853">
    <property type="term" value="F:isomerase activity"/>
    <property type="evidence" value="ECO:0007669"/>
    <property type="project" value="UniProtKB-KW"/>
</dbReference>
<comment type="similarity">
    <text evidence="2">Belongs to the hyi family.</text>
</comment>
<feature type="active site" description="Proton donor/acceptor" evidence="3">
    <location>
        <position position="282"/>
    </location>
</feature>
<organism evidence="6 7">
    <name type="scientific">Lacibacter luteus</name>
    <dbReference type="NCBI Taxonomy" id="2508719"/>
    <lineage>
        <taxon>Bacteria</taxon>
        <taxon>Pseudomonadati</taxon>
        <taxon>Bacteroidota</taxon>
        <taxon>Chitinophagia</taxon>
        <taxon>Chitinophagales</taxon>
        <taxon>Chitinophagaceae</taxon>
        <taxon>Lacibacter</taxon>
    </lineage>
</organism>
<feature type="chain" id="PRO_5020419381" evidence="4">
    <location>
        <begin position="26"/>
        <end position="306"/>
    </location>
</feature>
<dbReference type="SUPFAM" id="SSF51658">
    <property type="entry name" value="Xylose isomerase-like"/>
    <property type="match status" value="1"/>
</dbReference>
<dbReference type="InterPro" id="IPR050417">
    <property type="entry name" value="Sugar_Epim/Isomerase"/>
</dbReference>
<dbReference type="AlphaFoldDB" id="A0A4Q1CIL4"/>
<dbReference type="OrthoDB" id="9786584at2"/>
<evidence type="ECO:0000256" key="2">
    <source>
        <dbReference type="PIRNR" id="PIRNR006241"/>
    </source>
</evidence>
<evidence type="ECO:0000259" key="5">
    <source>
        <dbReference type="Pfam" id="PF01261"/>
    </source>
</evidence>
<dbReference type="Pfam" id="PF01261">
    <property type="entry name" value="AP_endonuc_2"/>
    <property type="match status" value="1"/>
</dbReference>